<protein>
    <recommendedName>
        <fullName evidence="5">Secreted protein</fullName>
    </recommendedName>
</protein>
<feature type="chain" id="PRO_5042999377" description="Secreted protein" evidence="2">
    <location>
        <begin position="24"/>
        <end position="237"/>
    </location>
</feature>
<dbReference type="EMBL" id="MU853223">
    <property type="protein sequence ID" value="KAK4128413.1"/>
    <property type="molecule type" value="Genomic_DNA"/>
</dbReference>
<evidence type="ECO:0000256" key="2">
    <source>
        <dbReference type="SAM" id="SignalP"/>
    </source>
</evidence>
<feature type="signal peptide" evidence="2">
    <location>
        <begin position="1"/>
        <end position="23"/>
    </location>
</feature>
<comment type="caution">
    <text evidence="3">The sequence shown here is derived from an EMBL/GenBank/DDBJ whole genome shotgun (WGS) entry which is preliminary data.</text>
</comment>
<dbReference type="RefSeq" id="XP_062652184.1">
    <property type="nucleotide sequence ID" value="XM_062786264.1"/>
</dbReference>
<dbReference type="AlphaFoldDB" id="A0AAN6U8H7"/>
<evidence type="ECO:0000313" key="4">
    <source>
        <dbReference type="Proteomes" id="UP001302602"/>
    </source>
</evidence>
<gene>
    <name evidence="3" type="ORF">N657DRAFT_21673</name>
</gene>
<name>A0AAN6U8H7_9PEZI</name>
<evidence type="ECO:0000313" key="3">
    <source>
        <dbReference type="EMBL" id="KAK4128413.1"/>
    </source>
</evidence>
<evidence type="ECO:0008006" key="5">
    <source>
        <dbReference type="Google" id="ProtNLM"/>
    </source>
</evidence>
<reference evidence="3" key="2">
    <citation type="submission" date="2023-05" db="EMBL/GenBank/DDBJ databases">
        <authorList>
            <consortium name="Lawrence Berkeley National Laboratory"/>
            <person name="Steindorff A."/>
            <person name="Hensen N."/>
            <person name="Bonometti L."/>
            <person name="Westerberg I."/>
            <person name="Brannstrom I.O."/>
            <person name="Guillou S."/>
            <person name="Cros-Aarteil S."/>
            <person name="Calhoun S."/>
            <person name="Haridas S."/>
            <person name="Kuo A."/>
            <person name="Mondo S."/>
            <person name="Pangilinan J."/>
            <person name="Riley R."/>
            <person name="Labutti K."/>
            <person name="Andreopoulos B."/>
            <person name="Lipzen A."/>
            <person name="Chen C."/>
            <person name="Yanf M."/>
            <person name="Daum C."/>
            <person name="Ng V."/>
            <person name="Clum A."/>
            <person name="Ohm R."/>
            <person name="Martin F."/>
            <person name="Silar P."/>
            <person name="Natvig D."/>
            <person name="Lalanne C."/>
            <person name="Gautier V."/>
            <person name="Ament-Velasquez S.L."/>
            <person name="Kruys A."/>
            <person name="Hutchinson M.I."/>
            <person name="Powell A.J."/>
            <person name="Barry K."/>
            <person name="Miller A.N."/>
            <person name="Grigoriev I.V."/>
            <person name="Debuchy R."/>
            <person name="Gladieux P."/>
            <person name="Thoren M.H."/>
            <person name="Johannesson H."/>
        </authorList>
    </citation>
    <scope>NUCLEOTIDE SEQUENCE</scope>
    <source>
        <strain evidence="3">CBS 731.68</strain>
    </source>
</reference>
<sequence>MGSAQTRAKGWMPCCCALCFWLGEQFQSPAVPIAVWTRPRHTVAKYRQVFDSGLAWFQSYQRRAEEGEGDLTTDRKQDAVVFETGRPTNTLTSSSSGAGSAHPRQETSPGPLATHVQDPLPTVHGPHLACYLHSVHCARCRILQRETPGGGSSDKNRPAERICVSARWWTIFQRPQPERLRTASSGLESGPMPKSTSVWLVWRASGEPRSSWISTNHLQHSGSSACGGRWPESAAQL</sequence>
<keyword evidence="2" id="KW-0732">Signal</keyword>
<keyword evidence="4" id="KW-1185">Reference proteome</keyword>
<feature type="region of interest" description="Disordered" evidence="1">
    <location>
        <begin position="85"/>
        <end position="119"/>
    </location>
</feature>
<accession>A0AAN6U8H7</accession>
<proteinExistence type="predicted"/>
<evidence type="ECO:0000256" key="1">
    <source>
        <dbReference type="SAM" id="MobiDB-lite"/>
    </source>
</evidence>
<dbReference type="Proteomes" id="UP001302602">
    <property type="component" value="Unassembled WGS sequence"/>
</dbReference>
<organism evidence="3 4">
    <name type="scientific">Parathielavia appendiculata</name>
    <dbReference type="NCBI Taxonomy" id="2587402"/>
    <lineage>
        <taxon>Eukaryota</taxon>
        <taxon>Fungi</taxon>
        <taxon>Dikarya</taxon>
        <taxon>Ascomycota</taxon>
        <taxon>Pezizomycotina</taxon>
        <taxon>Sordariomycetes</taxon>
        <taxon>Sordariomycetidae</taxon>
        <taxon>Sordariales</taxon>
        <taxon>Chaetomiaceae</taxon>
        <taxon>Parathielavia</taxon>
    </lineage>
</organism>
<dbReference type="GeneID" id="87823030"/>
<reference evidence="3" key="1">
    <citation type="journal article" date="2023" name="Mol. Phylogenet. Evol.">
        <title>Genome-scale phylogeny and comparative genomics of the fungal order Sordariales.</title>
        <authorList>
            <person name="Hensen N."/>
            <person name="Bonometti L."/>
            <person name="Westerberg I."/>
            <person name="Brannstrom I.O."/>
            <person name="Guillou S."/>
            <person name="Cros-Aarteil S."/>
            <person name="Calhoun S."/>
            <person name="Haridas S."/>
            <person name="Kuo A."/>
            <person name="Mondo S."/>
            <person name="Pangilinan J."/>
            <person name="Riley R."/>
            <person name="LaButti K."/>
            <person name="Andreopoulos B."/>
            <person name="Lipzen A."/>
            <person name="Chen C."/>
            <person name="Yan M."/>
            <person name="Daum C."/>
            <person name="Ng V."/>
            <person name="Clum A."/>
            <person name="Steindorff A."/>
            <person name="Ohm R.A."/>
            <person name="Martin F."/>
            <person name="Silar P."/>
            <person name="Natvig D.O."/>
            <person name="Lalanne C."/>
            <person name="Gautier V."/>
            <person name="Ament-Velasquez S.L."/>
            <person name="Kruys A."/>
            <person name="Hutchinson M.I."/>
            <person name="Powell A.J."/>
            <person name="Barry K."/>
            <person name="Miller A.N."/>
            <person name="Grigoriev I.V."/>
            <person name="Debuchy R."/>
            <person name="Gladieux P."/>
            <person name="Hiltunen Thoren M."/>
            <person name="Johannesson H."/>
        </authorList>
    </citation>
    <scope>NUCLEOTIDE SEQUENCE</scope>
    <source>
        <strain evidence="3">CBS 731.68</strain>
    </source>
</reference>